<dbReference type="PANTHER" id="PTHR46484">
    <property type="entry name" value="SI:CH211-171H4.5-RELATED"/>
    <property type="match status" value="1"/>
</dbReference>
<evidence type="ECO:0000256" key="2">
    <source>
        <dbReference type="SAM" id="Phobius"/>
    </source>
</evidence>
<feature type="transmembrane region" description="Helical" evidence="2">
    <location>
        <begin position="602"/>
        <end position="622"/>
    </location>
</feature>
<feature type="domain" description="Ig-like" evidence="3">
    <location>
        <begin position="510"/>
        <end position="594"/>
    </location>
</feature>
<dbReference type="SMART" id="SM00408">
    <property type="entry name" value="IGc2"/>
    <property type="match status" value="5"/>
</dbReference>
<dbReference type="InterPro" id="IPR007110">
    <property type="entry name" value="Ig-like_dom"/>
</dbReference>
<gene>
    <name evidence="4" type="ORF">DAT39_000413</name>
</gene>
<dbReference type="AlphaFoldDB" id="A0A8J4XGZ7"/>
<reference evidence="4" key="1">
    <citation type="submission" date="2020-07" db="EMBL/GenBank/DDBJ databases">
        <title>Clarias magur genome sequencing, assembly and annotation.</title>
        <authorList>
            <person name="Kushwaha B."/>
            <person name="Kumar R."/>
            <person name="Das P."/>
            <person name="Joshi C.G."/>
            <person name="Kumar D."/>
            <person name="Nagpure N.S."/>
            <person name="Pandey M."/>
            <person name="Agarwal S."/>
            <person name="Srivastava S."/>
            <person name="Singh M."/>
            <person name="Sahoo L."/>
            <person name="Jayasankar P."/>
            <person name="Meher P.K."/>
            <person name="Koringa P.G."/>
            <person name="Iquebal M.A."/>
            <person name="Das S.P."/>
            <person name="Bit A."/>
            <person name="Patnaik S."/>
            <person name="Patel N."/>
            <person name="Shah T.M."/>
            <person name="Hinsu A."/>
            <person name="Jena J.K."/>
        </authorList>
    </citation>
    <scope>NUCLEOTIDE SEQUENCE</scope>
    <source>
        <strain evidence="4">CIFAMagur01</strain>
        <tissue evidence="4">Testis</tissue>
    </source>
</reference>
<evidence type="ECO:0000256" key="1">
    <source>
        <dbReference type="SAM" id="MobiDB-lite"/>
    </source>
</evidence>
<accession>A0A8J4XGZ7</accession>
<feature type="non-terminal residue" evidence="4">
    <location>
        <position position="671"/>
    </location>
</feature>
<feature type="region of interest" description="Disordered" evidence="1">
    <location>
        <begin position="629"/>
        <end position="671"/>
    </location>
</feature>
<dbReference type="InterPro" id="IPR003599">
    <property type="entry name" value="Ig_sub"/>
</dbReference>
<dbReference type="InterPro" id="IPR003598">
    <property type="entry name" value="Ig_sub2"/>
</dbReference>
<dbReference type="InterPro" id="IPR013783">
    <property type="entry name" value="Ig-like_fold"/>
</dbReference>
<keyword evidence="2" id="KW-0472">Membrane</keyword>
<organism evidence="4 5">
    <name type="scientific">Clarias magur</name>
    <name type="common">Asian catfish</name>
    <name type="synonym">Macropteronotus magur</name>
    <dbReference type="NCBI Taxonomy" id="1594786"/>
    <lineage>
        <taxon>Eukaryota</taxon>
        <taxon>Metazoa</taxon>
        <taxon>Chordata</taxon>
        <taxon>Craniata</taxon>
        <taxon>Vertebrata</taxon>
        <taxon>Euteleostomi</taxon>
        <taxon>Actinopterygii</taxon>
        <taxon>Neopterygii</taxon>
        <taxon>Teleostei</taxon>
        <taxon>Ostariophysi</taxon>
        <taxon>Siluriformes</taxon>
        <taxon>Clariidae</taxon>
        <taxon>Clarias</taxon>
    </lineage>
</organism>
<dbReference type="InterPro" id="IPR036179">
    <property type="entry name" value="Ig-like_dom_sf"/>
</dbReference>
<dbReference type="SMART" id="SM00409">
    <property type="entry name" value="IG"/>
    <property type="match status" value="6"/>
</dbReference>
<evidence type="ECO:0000259" key="3">
    <source>
        <dbReference type="PROSITE" id="PS50835"/>
    </source>
</evidence>
<feature type="non-terminal residue" evidence="4">
    <location>
        <position position="1"/>
    </location>
</feature>
<feature type="domain" description="Ig-like" evidence="3">
    <location>
        <begin position="423"/>
        <end position="505"/>
    </location>
</feature>
<dbReference type="OrthoDB" id="10039395at2759"/>
<sequence>SLLVGVCQCWSVSVDSVKAVRGSCVLVPCRTVAFSKVAWYKYVSRGYPTVYSNDRSEILSEFRGRTSVPGSGYSGDCSLRINNVQNSDSEVDLYVWVWDRDGYNQGFYDDHQIIKINVLNPTKPEISVGSYDQVEGKPFTATCKFRHSCRSSSPQIYWHDAPTDVKVDYTGSSSVVEGGQISLTCNSKSRPAPTHHEWLVSPNSVTFSPSRSTVVLQHVTRDTSVSCIATNSVGQGTSKQLWLNILYAPRNVRIDYTRSSPVSEGNKVSLQCTCNSNPAVTAYEWVVTQNTTTTRYRENPLVLQNVRRDTSVSCSVTNSVGTGRSQQLSLSVNYAPTDVTVDYTGSSSVVEGGQISLTCNSASRPAPTHYKWLVSPNSGTFTPHGRTVVLQHVTRETAVSCIATNSIGQGESKQLSLNVLYAPTDVTVDYTSSSSVVEGGQISLNCTSASRPAPTHYKWLIFPNSTTFSPSGSTVVLLDVRRNTSVSCIATNSMGQGGSKQLLLNVHYSPSILSGSVCSTKNGRLTCECQAGANPKPTISWTVDGSSALSPTFNTTTRNNGNLTVSELTGPQGHNVTCTATNSVGKKNSQILVQVEGNASTLAVGAAAVCFTLIVITVIVIWKKRRHAEPSGDPTIALPTKHERRCHDDHKDSDENLYANTQQVQRDNKNK</sequence>
<keyword evidence="5" id="KW-1185">Reference proteome</keyword>
<proteinExistence type="predicted"/>
<dbReference type="SUPFAM" id="SSF48726">
    <property type="entry name" value="Immunoglobulin"/>
    <property type="match status" value="5"/>
</dbReference>
<evidence type="ECO:0000313" key="5">
    <source>
        <dbReference type="Proteomes" id="UP000727407"/>
    </source>
</evidence>
<keyword evidence="2" id="KW-0812">Transmembrane</keyword>
<comment type="caution">
    <text evidence="4">The sequence shown here is derived from an EMBL/GenBank/DDBJ whole genome shotgun (WGS) entry which is preliminary data.</text>
</comment>
<dbReference type="Proteomes" id="UP000727407">
    <property type="component" value="Unassembled WGS sequence"/>
</dbReference>
<dbReference type="EMBL" id="QNUK01000002">
    <property type="protein sequence ID" value="KAF5909876.1"/>
    <property type="molecule type" value="Genomic_DNA"/>
</dbReference>
<dbReference type="InterPro" id="IPR013098">
    <property type="entry name" value="Ig_I-set"/>
</dbReference>
<dbReference type="PANTHER" id="PTHR46484:SF1">
    <property type="entry name" value="SCHWANN CELL MYELIN PROTEIN-RELATED"/>
    <property type="match status" value="1"/>
</dbReference>
<feature type="domain" description="Ig-like" evidence="3">
    <location>
        <begin position="162"/>
        <end position="244"/>
    </location>
</feature>
<feature type="domain" description="Ig-like" evidence="3">
    <location>
        <begin position="336"/>
        <end position="416"/>
    </location>
</feature>
<evidence type="ECO:0000313" key="4">
    <source>
        <dbReference type="EMBL" id="KAF5909876.1"/>
    </source>
</evidence>
<dbReference type="Gene3D" id="2.60.40.10">
    <property type="entry name" value="Immunoglobulins"/>
    <property type="match status" value="6"/>
</dbReference>
<feature type="domain" description="Ig-like" evidence="3">
    <location>
        <begin position="249"/>
        <end position="331"/>
    </location>
</feature>
<name>A0A8J4XGZ7_CLAMG</name>
<dbReference type="PROSITE" id="PS50835">
    <property type="entry name" value="IG_LIKE"/>
    <property type="match status" value="5"/>
</dbReference>
<dbReference type="Pfam" id="PF07679">
    <property type="entry name" value="I-set"/>
    <property type="match status" value="1"/>
</dbReference>
<keyword evidence="2" id="KW-1133">Transmembrane helix</keyword>
<protein>
    <submittedName>
        <fullName evidence="4">Myelin-associated glycoprotein-like</fullName>
    </submittedName>
</protein>
<feature type="compositionally biased region" description="Basic and acidic residues" evidence="1">
    <location>
        <begin position="645"/>
        <end position="654"/>
    </location>
</feature>